<dbReference type="EMBL" id="WTXG01000086">
    <property type="protein sequence ID" value="KAI0293894.1"/>
    <property type="molecule type" value="Genomic_DNA"/>
</dbReference>
<proteinExistence type="predicted"/>
<evidence type="ECO:0000313" key="2">
    <source>
        <dbReference type="EMBL" id="KAI0293894.1"/>
    </source>
</evidence>
<comment type="caution">
    <text evidence="2">The sequence shown here is derived from an EMBL/GenBank/DDBJ whole genome shotgun (WGS) entry which is preliminary data.</text>
</comment>
<keyword evidence="3" id="KW-1185">Reference proteome</keyword>
<reference evidence="2" key="1">
    <citation type="journal article" date="2022" name="New Phytol.">
        <title>Evolutionary transition to the ectomycorrhizal habit in the genomes of a hyperdiverse lineage of mushroom-forming fungi.</title>
        <authorList>
            <person name="Looney B."/>
            <person name="Miyauchi S."/>
            <person name="Morin E."/>
            <person name="Drula E."/>
            <person name="Courty P.E."/>
            <person name="Kohler A."/>
            <person name="Kuo A."/>
            <person name="LaButti K."/>
            <person name="Pangilinan J."/>
            <person name="Lipzen A."/>
            <person name="Riley R."/>
            <person name="Andreopoulos W."/>
            <person name="He G."/>
            <person name="Johnson J."/>
            <person name="Nolan M."/>
            <person name="Tritt A."/>
            <person name="Barry K.W."/>
            <person name="Grigoriev I.V."/>
            <person name="Nagy L.G."/>
            <person name="Hibbett D."/>
            <person name="Henrissat B."/>
            <person name="Matheny P.B."/>
            <person name="Labbe J."/>
            <person name="Martin F.M."/>
        </authorList>
    </citation>
    <scope>NUCLEOTIDE SEQUENCE</scope>
    <source>
        <strain evidence="2">BPL690</strain>
    </source>
</reference>
<dbReference type="AlphaFoldDB" id="A0AAD4LXW2"/>
<dbReference type="Pfam" id="PF17109">
    <property type="entry name" value="Goodbye"/>
    <property type="match status" value="1"/>
</dbReference>
<name>A0AAD4LXW2_9AGAM</name>
<gene>
    <name evidence="2" type="ORF">B0F90DRAFT_1760133</name>
</gene>
<evidence type="ECO:0000313" key="3">
    <source>
        <dbReference type="Proteomes" id="UP001203297"/>
    </source>
</evidence>
<organism evidence="2 3">
    <name type="scientific">Multifurca ochricompacta</name>
    <dbReference type="NCBI Taxonomy" id="376703"/>
    <lineage>
        <taxon>Eukaryota</taxon>
        <taxon>Fungi</taxon>
        <taxon>Dikarya</taxon>
        <taxon>Basidiomycota</taxon>
        <taxon>Agaricomycotina</taxon>
        <taxon>Agaricomycetes</taxon>
        <taxon>Russulales</taxon>
        <taxon>Russulaceae</taxon>
        <taxon>Multifurca</taxon>
    </lineage>
</organism>
<accession>A0AAD4LXW2</accession>
<dbReference type="Proteomes" id="UP001203297">
    <property type="component" value="Unassembled WGS sequence"/>
</dbReference>
<evidence type="ECO:0000259" key="1">
    <source>
        <dbReference type="Pfam" id="PF17109"/>
    </source>
</evidence>
<protein>
    <recommendedName>
        <fullName evidence="1">Fungal STAND N-terminal Goodbye domain-containing protein</fullName>
    </recommendedName>
</protein>
<sequence>MSSTTLSSSNFRLILDALDDYTNQTGADLTQNPFADKPHSCPTSDAVLELLNDRAKQFKEYREGNRKLINWLSPIVKVVHAFSDILREVVSSLPFQPAKVIFVGVDVLLAAASSVSASYDTLVDLFECIGSFLKRLNIYTKIPFPSPMIDIIVKIMVEVLAVLALATTQIKNGRLKKFAKKLLGEGDIEAVLQRLDRLTQEEARMTVAQTLEVVHGLVNNVKVVMDGAQAFLQHRF</sequence>
<feature type="domain" description="Fungal STAND N-terminal Goodbye" evidence="1">
    <location>
        <begin position="16"/>
        <end position="139"/>
    </location>
</feature>
<dbReference type="InterPro" id="IPR031350">
    <property type="entry name" value="Goodbye_dom"/>
</dbReference>